<dbReference type="OrthoDB" id="4045395at2759"/>
<gene>
    <name evidence="1" type="ORF">N7509_000339</name>
</gene>
<dbReference type="AlphaFoldDB" id="A0A9W9WAK6"/>
<dbReference type="Pfam" id="PF16815">
    <property type="entry name" value="HRI1"/>
    <property type="match status" value="1"/>
</dbReference>
<proteinExistence type="predicted"/>
<dbReference type="InterPro" id="IPR043047">
    <property type="entry name" value="Hri1_N_sf"/>
</dbReference>
<dbReference type="Proteomes" id="UP001147747">
    <property type="component" value="Unassembled WGS sequence"/>
</dbReference>
<name>A0A9W9WAK6_9EURO</name>
<dbReference type="InterPro" id="IPR031818">
    <property type="entry name" value="Hri1"/>
</dbReference>
<evidence type="ECO:0000313" key="2">
    <source>
        <dbReference type="Proteomes" id="UP001147747"/>
    </source>
</evidence>
<reference evidence="1" key="2">
    <citation type="journal article" date="2023" name="IMA Fungus">
        <title>Comparative genomic study of the Penicillium genus elucidates a diverse pangenome and 15 lateral gene transfer events.</title>
        <authorList>
            <person name="Petersen C."/>
            <person name="Sorensen T."/>
            <person name="Nielsen M.R."/>
            <person name="Sondergaard T.E."/>
            <person name="Sorensen J.L."/>
            <person name="Fitzpatrick D.A."/>
            <person name="Frisvad J.C."/>
            <person name="Nielsen K.L."/>
        </authorList>
    </citation>
    <scope>NUCLEOTIDE SEQUENCE</scope>
    <source>
        <strain evidence="1">IBT 29677</strain>
    </source>
</reference>
<keyword evidence="2" id="KW-1185">Reference proteome</keyword>
<reference evidence="1" key="1">
    <citation type="submission" date="2022-12" db="EMBL/GenBank/DDBJ databases">
        <authorList>
            <person name="Petersen C."/>
        </authorList>
    </citation>
    <scope>NUCLEOTIDE SEQUENCE</scope>
    <source>
        <strain evidence="1">IBT 29677</strain>
    </source>
</reference>
<dbReference type="Gene3D" id="2.40.128.320">
    <property type="entry name" value="Protein HRI1, N-terminal domain"/>
    <property type="match status" value="1"/>
</dbReference>
<sequence>MNPSALQRISIRWLPEPAYEDTETIALNVGGYFVDLRLNKNDATIQWSRAGERILLQSHPRKLSLPPTRILAPIPRLTGLLATFRWTHIIDSLDLTIPDEAYFKKLPNGDDLEIGTTPCPCKDGVPTDYEEVWRDVTSTDPGDRCWILQSANGMTFLGRVGSNYLAIQKEINGGFAARKEDWLASEGWQVSFESDASPNLPLATAAIEAMRQRDLNMAAGDKIDVLGRQGLEAYVHDVSF</sequence>
<accession>A0A9W9WAK6</accession>
<comment type="caution">
    <text evidence="1">The sequence shown here is derived from an EMBL/GenBank/DDBJ whole genome shotgun (WGS) entry which is preliminary data.</text>
</comment>
<dbReference type="RefSeq" id="XP_056493568.1">
    <property type="nucleotide sequence ID" value="XM_056624986.1"/>
</dbReference>
<organism evidence="1 2">
    <name type="scientific">Penicillium cosmopolitanum</name>
    <dbReference type="NCBI Taxonomy" id="1131564"/>
    <lineage>
        <taxon>Eukaryota</taxon>
        <taxon>Fungi</taxon>
        <taxon>Dikarya</taxon>
        <taxon>Ascomycota</taxon>
        <taxon>Pezizomycotina</taxon>
        <taxon>Eurotiomycetes</taxon>
        <taxon>Eurotiomycetidae</taxon>
        <taxon>Eurotiales</taxon>
        <taxon>Aspergillaceae</taxon>
        <taxon>Penicillium</taxon>
    </lineage>
</organism>
<dbReference type="GeneID" id="81363966"/>
<protein>
    <recommendedName>
        <fullName evidence="3">Protein HRI1</fullName>
    </recommendedName>
</protein>
<evidence type="ECO:0008006" key="3">
    <source>
        <dbReference type="Google" id="ProtNLM"/>
    </source>
</evidence>
<dbReference type="EMBL" id="JAPZBU010000003">
    <property type="protein sequence ID" value="KAJ5413712.1"/>
    <property type="molecule type" value="Genomic_DNA"/>
</dbReference>
<evidence type="ECO:0000313" key="1">
    <source>
        <dbReference type="EMBL" id="KAJ5413712.1"/>
    </source>
</evidence>